<evidence type="ECO:0000256" key="2">
    <source>
        <dbReference type="ARBA" id="ARBA00007072"/>
    </source>
</evidence>
<dbReference type="EMBL" id="KB870811">
    <property type="protein sequence ID" value="EOA19034.1"/>
    <property type="molecule type" value="Genomic_DNA"/>
</dbReference>
<dbReference type="PANTHER" id="PTHR22298">
    <property type="entry name" value="ENDO-1,4-BETA-GLUCANASE"/>
    <property type="match status" value="1"/>
</dbReference>
<dbReference type="InterPro" id="IPR012341">
    <property type="entry name" value="6hp_glycosidase-like_sf"/>
</dbReference>
<dbReference type="eggNOG" id="ENOG502QRF6">
    <property type="taxonomic scope" value="Eukaryota"/>
</dbReference>
<evidence type="ECO:0000256" key="12">
    <source>
        <dbReference type="SAM" id="MobiDB-lite"/>
    </source>
</evidence>
<keyword evidence="4 11" id="KW-0136">Cellulose degradation</keyword>
<keyword evidence="16" id="KW-1185">Reference proteome</keyword>
<keyword evidence="7" id="KW-0961">Cell wall biogenesis/degradation</keyword>
<keyword evidence="3 9" id="KW-0378">Hydrolase</keyword>
<dbReference type="GO" id="GO:0008810">
    <property type="term" value="F:cellulase activity"/>
    <property type="evidence" value="ECO:0007669"/>
    <property type="project" value="UniProtKB-EC"/>
</dbReference>
<feature type="signal peptide" evidence="11">
    <location>
        <begin position="1"/>
        <end position="21"/>
    </location>
</feature>
<evidence type="ECO:0000256" key="8">
    <source>
        <dbReference type="ARBA" id="ARBA00023326"/>
    </source>
</evidence>
<evidence type="ECO:0000256" key="5">
    <source>
        <dbReference type="ARBA" id="ARBA00023277"/>
    </source>
</evidence>
<dbReference type="Gene3D" id="1.50.10.10">
    <property type="match status" value="1"/>
</dbReference>
<dbReference type="STRING" id="81985.B2WS97"/>
<comment type="similarity">
    <text evidence="2 9 11">Belongs to the glycosyl hydrolase 9 (cellulase E) family.</text>
</comment>
<dbReference type="FunFam" id="1.50.10.10:FF:000020">
    <property type="entry name" value="Endoglucanase"/>
    <property type="match status" value="1"/>
</dbReference>
<dbReference type="InterPro" id="IPR008928">
    <property type="entry name" value="6-hairpin_glycosidase_sf"/>
</dbReference>
<dbReference type="InterPro" id="IPR033126">
    <property type="entry name" value="Glyco_hydro_9_Asp/Glu_AS"/>
</dbReference>
<evidence type="ECO:0000256" key="11">
    <source>
        <dbReference type="RuleBase" id="RU361166"/>
    </source>
</evidence>
<dbReference type="EMBL" id="EF197847">
    <property type="protein sequence ID" value="ACC91269.1"/>
    <property type="molecule type" value="Genomic_DNA"/>
</dbReference>
<dbReference type="InterPro" id="IPR001701">
    <property type="entry name" value="Glyco_hydro_9"/>
</dbReference>
<sequence length="479" mass="52615">MGKLLVLMLVGMFLAFESLEALNYGDALNKSILFFEGQRSGKLPTNQRVKWRGDSALSDGASANVNLVGGYYDAGDNVKFVWPMSFTTTLLSWAAIEYQNEISSVNQLGYLRSTIKWATNFILRAHTSPTMLYTQVGDGNKDHSCWERPEDMDTPRTLFSITSSSPGSEAAGEAAAALAAASIVFKSVDSTYSSTLLNHAKTLFEFADKYRGSYQASCPFYCSYSGYQDELLWAAAWLYKATGEKSYINYVVSNKDWSRAVNEFSWDNKFAGAQALLASEFYKGNNDLAKFKTDVESFVCALMPGSSSQQIKPTPGGILYIRGSSNLQYVTTATTVLFHYSKTLTKAKIGSIQCGSTQFTASQIRNFAKSQVDYILGNNPMKMSYMVGFGKNYPTQPHHRGSSLPSIKSKQEKIDCNGGFSYYNSDTPNPNVHTGAIVGGPNSSDQYSDKRSDYAHAEPTTYINAAFIGPVAALISSFR</sequence>
<dbReference type="CAZy" id="GH9">
    <property type="family name" value="Glycoside Hydrolase Family 9"/>
</dbReference>
<evidence type="ECO:0000256" key="7">
    <source>
        <dbReference type="ARBA" id="ARBA00023316"/>
    </source>
</evidence>
<dbReference type="GO" id="GO:0030245">
    <property type="term" value="P:cellulose catabolic process"/>
    <property type="evidence" value="ECO:0007669"/>
    <property type="project" value="UniProtKB-KW"/>
</dbReference>
<dbReference type="AlphaFoldDB" id="B2WS97"/>
<evidence type="ECO:0000313" key="15">
    <source>
        <dbReference type="EMBL" id="EOA19034.1"/>
    </source>
</evidence>
<gene>
    <name evidence="14" type="ORF">6J23.18</name>
    <name evidence="15" type="ORF">CARUB_v10007690mg</name>
</gene>
<evidence type="ECO:0000256" key="10">
    <source>
        <dbReference type="PROSITE-ProRule" id="PRU10060"/>
    </source>
</evidence>
<dbReference type="KEGG" id="crb:17878738"/>
<protein>
    <recommendedName>
        <fullName evidence="11">Endoglucanase</fullName>
        <ecNumber evidence="11">3.2.1.4</ecNumber>
    </recommendedName>
</protein>
<dbReference type="GO" id="GO:0071555">
    <property type="term" value="P:cell wall organization"/>
    <property type="evidence" value="ECO:0007669"/>
    <property type="project" value="UniProtKB-KW"/>
</dbReference>
<dbReference type="PROSITE" id="PS00592">
    <property type="entry name" value="GH9_2"/>
    <property type="match status" value="1"/>
</dbReference>
<feature type="region of interest" description="Disordered" evidence="12">
    <location>
        <begin position="431"/>
        <end position="451"/>
    </location>
</feature>
<proteinExistence type="inferred from homology"/>
<dbReference type="EC" id="3.2.1.4" evidence="11"/>
<evidence type="ECO:0000259" key="13">
    <source>
        <dbReference type="Pfam" id="PF00759"/>
    </source>
</evidence>
<evidence type="ECO:0000256" key="4">
    <source>
        <dbReference type="ARBA" id="ARBA00023001"/>
    </source>
</evidence>
<feature type="active site" evidence="9">
    <location>
        <position position="398"/>
    </location>
</feature>
<evidence type="ECO:0000256" key="3">
    <source>
        <dbReference type="ARBA" id="ARBA00022801"/>
    </source>
</evidence>
<name>B2WS97_9BRAS</name>
<accession>B2WS97</accession>
<organism evidence="14">
    <name type="scientific">Capsella rubella</name>
    <dbReference type="NCBI Taxonomy" id="81985"/>
    <lineage>
        <taxon>Eukaryota</taxon>
        <taxon>Viridiplantae</taxon>
        <taxon>Streptophyta</taxon>
        <taxon>Embryophyta</taxon>
        <taxon>Tracheophyta</taxon>
        <taxon>Spermatophyta</taxon>
        <taxon>Magnoliopsida</taxon>
        <taxon>eudicotyledons</taxon>
        <taxon>Gunneridae</taxon>
        <taxon>Pentapetalae</taxon>
        <taxon>rosids</taxon>
        <taxon>malvids</taxon>
        <taxon>Brassicales</taxon>
        <taxon>Brassicaceae</taxon>
        <taxon>Camelineae</taxon>
        <taxon>Capsella</taxon>
    </lineage>
</organism>
<dbReference type="OrthoDB" id="10257085at2759"/>
<feature type="active site" evidence="10">
    <location>
        <position position="449"/>
    </location>
</feature>
<reference evidence="15" key="3">
    <citation type="journal article" date="2013" name="Nat. Genet.">
        <title>Genome sequencing of Capsella rubella.</title>
        <authorList>
            <person name="Schmutz J."/>
            <person name="Prochnik S."/>
            <person name="Nordborg M."/>
            <person name="Weigel D."/>
            <person name="Rokhsar D."/>
            <person name="Wright S."/>
        </authorList>
    </citation>
    <scope>NUCLEOTIDE SEQUENCE</scope>
</reference>
<reference evidence="16" key="2">
    <citation type="journal article" date="2013" name="Nat. Genet.">
        <title>The Capsella rubella genome and the genomic consequences of rapid mating system evolution.</title>
        <authorList>
            <person name="Slotte T."/>
            <person name="Hazzouri K.M."/>
            <person name="Agren J.A."/>
            <person name="Koenig D."/>
            <person name="Maumus F."/>
            <person name="Guo Y.L."/>
            <person name="Steige K."/>
            <person name="Platts A.E."/>
            <person name="Escobar J.S."/>
            <person name="Newman L.K."/>
            <person name="Wang W."/>
            <person name="Mandakova T."/>
            <person name="Vello E."/>
            <person name="Smith L.M."/>
            <person name="Henz S.R."/>
            <person name="Steffen J."/>
            <person name="Takuno S."/>
            <person name="Brandvain Y."/>
            <person name="Coop G."/>
            <person name="Andolfatto P."/>
            <person name="Hu T.T."/>
            <person name="Blanchette M."/>
            <person name="Clark R.M."/>
            <person name="Quesneville H."/>
            <person name="Nordborg M."/>
            <person name="Gaut B.S."/>
            <person name="Lysak M.A."/>
            <person name="Jenkins J."/>
            <person name="Grimwood J."/>
            <person name="Chapman J."/>
            <person name="Prochnik S."/>
            <person name="Shu S."/>
            <person name="Rokhsar D."/>
            <person name="Schmutz J."/>
            <person name="Weigel D."/>
            <person name="Wright S.I."/>
        </authorList>
    </citation>
    <scope>NUCLEOTIDE SEQUENCE [LARGE SCALE GENOMIC DNA]</scope>
    <source>
        <strain evidence="16">cv. Monte Gargano</strain>
    </source>
</reference>
<evidence type="ECO:0000256" key="9">
    <source>
        <dbReference type="PROSITE-ProRule" id="PRU10059"/>
    </source>
</evidence>
<dbReference type="PROSITE" id="PS00698">
    <property type="entry name" value="GH9_3"/>
    <property type="match status" value="1"/>
</dbReference>
<comment type="catalytic activity">
    <reaction evidence="1 11">
        <text>Endohydrolysis of (1-&gt;4)-beta-D-glucosidic linkages in cellulose, lichenin and cereal beta-D-glucans.</text>
        <dbReference type="EC" id="3.2.1.4"/>
    </reaction>
</comment>
<keyword evidence="8 9" id="KW-0624">Polysaccharide degradation</keyword>
<dbReference type="Proteomes" id="UP000029121">
    <property type="component" value="Unassembled WGS sequence"/>
</dbReference>
<evidence type="ECO:0000313" key="16">
    <source>
        <dbReference type="Proteomes" id="UP000029121"/>
    </source>
</evidence>
<evidence type="ECO:0000313" key="14">
    <source>
        <dbReference type="EMBL" id="ACC91269.1"/>
    </source>
</evidence>
<keyword evidence="6 9" id="KW-0326">Glycosidase</keyword>
<evidence type="ECO:0000256" key="1">
    <source>
        <dbReference type="ARBA" id="ARBA00000966"/>
    </source>
</evidence>
<dbReference type="SUPFAM" id="SSF48208">
    <property type="entry name" value="Six-hairpin glycosidases"/>
    <property type="match status" value="1"/>
</dbReference>
<keyword evidence="11" id="KW-0732">Signal</keyword>
<dbReference type="Pfam" id="PF00759">
    <property type="entry name" value="Glyco_hydro_9"/>
    <property type="match status" value="1"/>
</dbReference>
<feature type="domain" description="Glycoside hydrolase family 9" evidence="13">
    <location>
        <begin position="24"/>
        <end position="469"/>
    </location>
</feature>
<reference evidence="14" key="1">
    <citation type="journal article" date="2008" name="Mol. Biol. Evol.">
        <title>Comparative analysis of the MIR319a microRNA locus in Arabidopsis and related Brassicaceae.</title>
        <authorList>
            <person name="Warthmann N."/>
            <person name="Das S."/>
            <person name="Lanz C."/>
            <person name="Weigel D."/>
        </authorList>
    </citation>
    <scope>NUCLEOTIDE SEQUENCE</scope>
</reference>
<keyword evidence="5 9" id="KW-0119">Carbohydrate metabolism</keyword>
<evidence type="ECO:0000256" key="6">
    <source>
        <dbReference type="ARBA" id="ARBA00023295"/>
    </source>
</evidence>
<dbReference type="InterPro" id="IPR018221">
    <property type="entry name" value="Glyco_hydro_9_His_AS"/>
</dbReference>
<feature type="active site" evidence="10">
    <location>
        <position position="458"/>
    </location>
</feature>
<feature type="chain" id="PRO_5015019391" description="Endoglucanase" evidence="11">
    <location>
        <begin position="22"/>
        <end position="479"/>
    </location>
</feature>